<keyword evidence="1" id="KW-0540">Nuclease</keyword>
<sequence>MTKYAIFDVETNGFFRYKDADGKPVPADDPSQPRLAELGVILLDENLVEERDVRLYVKPDGWEMTSEATAANGLTTGFLEENGVPVAQVLDEWQRIIDEGYVVVAYNAQFDCKQMRGELRRAGRDDMFERTPNICLMRSSMKLGVKKASGKGGFPKLDDVCVHFGLVNDAPHSAGGDMRVTAEIFKRMHAAGQLPEPAIHYAKNHPDQAAA</sequence>
<evidence type="ECO:0000313" key="5">
    <source>
        <dbReference type="EMBL" id="UVC14747.1"/>
    </source>
</evidence>
<dbReference type="PANTHER" id="PTHR30231:SF4">
    <property type="entry name" value="PROTEIN NEN2"/>
    <property type="match status" value="1"/>
</dbReference>
<organism evidence="5 6">
    <name type="scientific">Mesorhizobium onobrychidis</name>
    <dbReference type="NCBI Taxonomy" id="2775404"/>
    <lineage>
        <taxon>Bacteria</taxon>
        <taxon>Pseudomonadati</taxon>
        <taxon>Pseudomonadota</taxon>
        <taxon>Alphaproteobacteria</taxon>
        <taxon>Hyphomicrobiales</taxon>
        <taxon>Phyllobacteriaceae</taxon>
        <taxon>Mesorhizobium</taxon>
    </lineage>
</organism>
<dbReference type="InterPro" id="IPR013520">
    <property type="entry name" value="Ribonucl_H"/>
</dbReference>
<reference evidence="5" key="1">
    <citation type="submission" date="2020-09" db="EMBL/GenBank/DDBJ databases">
        <title>Rhizobia associated with sainfoin plants.</title>
        <authorList>
            <person name="Asharfi S."/>
            <person name="Kuzmanovic N."/>
            <person name="Bunk B."/>
            <person name="Sproeer C."/>
            <person name="Becker M."/>
            <person name="Thuenen T."/>
        </authorList>
    </citation>
    <scope>NUCLEOTIDE SEQUENCE</scope>
    <source>
        <strain evidence="5">OM4</strain>
    </source>
</reference>
<proteinExistence type="predicted"/>
<dbReference type="GO" id="GO:0004527">
    <property type="term" value="F:exonuclease activity"/>
    <property type="evidence" value="ECO:0007669"/>
    <property type="project" value="UniProtKB-KW"/>
</dbReference>
<keyword evidence="2" id="KW-0378">Hydrolase</keyword>
<gene>
    <name evidence="5" type="ORF">IHQ72_29725</name>
</gene>
<dbReference type="SMART" id="SM00479">
    <property type="entry name" value="EXOIII"/>
    <property type="match status" value="1"/>
</dbReference>
<feature type="domain" description="Exonuclease" evidence="4">
    <location>
        <begin position="3"/>
        <end position="194"/>
    </location>
</feature>
<dbReference type="EMBL" id="CP062229">
    <property type="protein sequence ID" value="UVC14747.1"/>
    <property type="molecule type" value="Genomic_DNA"/>
</dbReference>
<evidence type="ECO:0000256" key="1">
    <source>
        <dbReference type="ARBA" id="ARBA00022722"/>
    </source>
</evidence>
<keyword evidence="3 5" id="KW-0269">Exonuclease</keyword>
<dbReference type="InterPro" id="IPR012337">
    <property type="entry name" value="RNaseH-like_sf"/>
</dbReference>
<evidence type="ECO:0000256" key="3">
    <source>
        <dbReference type="ARBA" id="ARBA00022839"/>
    </source>
</evidence>
<dbReference type="PANTHER" id="PTHR30231">
    <property type="entry name" value="DNA POLYMERASE III SUBUNIT EPSILON"/>
    <property type="match status" value="1"/>
</dbReference>
<evidence type="ECO:0000313" key="6">
    <source>
        <dbReference type="Proteomes" id="UP001058098"/>
    </source>
</evidence>
<protein>
    <submittedName>
        <fullName evidence="5">3'-5' exonuclease</fullName>
    </submittedName>
</protein>
<dbReference type="Pfam" id="PF00929">
    <property type="entry name" value="RNase_T"/>
    <property type="match status" value="1"/>
</dbReference>
<dbReference type="RefSeq" id="WP_258119161.1">
    <property type="nucleotide sequence ID" value="NZ_CP062229.1"/>
</dbReference>
<evidence type="ECO:0000256" key="2">
    <source>
        <dbReference type="ARBA" id="ARBA00022801"/>
    </source>
</evidence>
<dbReference type="SUPFAM" id="SSF53098">
    <property type="entry name" value="Ribonuclease H-like"/>
    <property type="match status" value="1"/>
</dbReference>
<dbReference type="Gene3D" id="3.30.420.10">
    <property type="entry name" value="Ribonuclease H-like superfamily/Ribonuclease H"/>
    <property type="match status" value="1"/>
</dbReference>
<dbReference type="CDD" id="cd06127">
    <property type="entry name" value="DEDDh"/>
    <property type="match status" value="1"/>
</dbReference>
<dbReference type="Proteomes" id="UP001058098">
    <property type="component" value="Chromosome"/>
</dbReference>
<dbReference type="InterPro" id="IPR036397">
    <property type="entry name" value="RNaseH_sf"/>
</dbReference>
<keyword evidence="6" id="KW-1185">Reference proteome</keyword>
<name>A0ABY5QWC2_9HYPH</name>
<evidence type="ECO:0000259" key="4">
    <source>
        <dbReference type="SMART" id="SM00479"/>
    </source>
</evidence>
<accession>A0ABY5QWC2</accession>